<organism evidence="2 3">
    <name type="scientific">Hydrogenispora ethanolica</name>
    <dbReference type="NCBI Taxonomy" id="1082276"/>
    <lineage>
        <taxon>Bacteria</taxon>
        <taxon>Bacillati</taxon>
        <taxon>Bacillota</taxon>
        <taxon>Hydrogenispora</taxon>
    </lineage>
</organism>
<sequence>MNVSGTIDAPGATPYRRSGSVPKAEAGQESFAAIRVQAAAPAGNEPDSIWERLSRDHDIRNATFAELCDISSQLYQAGQITLLDHSIMTFNPSQSPQAVRPNLFLTPAGPDGKRDWIAEYQARIRQDLKLNQTQTAADHRRILEILQRLA</sequence>
<evidence type="ECO:0000256" key="1">
    <source>
        <dbReference type="SAM" id="MobiDB-lite"/>
    </source>
</evidence>
<dbReference type="EMBL" id="SLUN01000010">
    <property type="protein sequence ID" value="TCL70072.1"/>
    <property type="molecule type" value="Genomic_DNA"/>
</dbReference>
<proteinExistence type="predicted"/>
<comment type="caution">
    <text evidence="2">The sequence shown here is derived from an EMBL/GenBank/DDBJ whole genome shotgun (WGS) entry which is preliminary data.</text>
</comment>
<dbReference type="AlphaFoldDB" id="A0A4R1RVV0"/>
<evidence type="ECO:0000313" key="2">
    <source>
        <dbReference type="EMBL" id="TCL70072.1"/>
    </source>
</evidence>
<dbReference type="RefSeq" id="WP_132014158.1">
    <property type="nucleotide sequence ID" value="NZ_SLUN01000010.1"/>
</dbReference>
<dbReference type="Proteomes" id="UP000295008">
    <property type="component" value="Unassembled WGS sequence"/>
</dbReference>
<reference evidence="2 3" key="1">
    <citation type="submission" date="2019-03" db="EMBL/GenBank/DDBJ databases">
        <title>Genomic Encyclopedia of Type Strains, Phase IV (KMG-IV): sequencing the most valuable type-strain genomes for metagenomic binning, comparative biology and taxonomic classification.</title>
        <authorList>
            <person name="Goeker M."/>
        </authorList>
    </citation>
    <scope>NUCLEOTIDE SEQUENCE [LARGE SCALE GENOMIC DNA]</scope>
    <source>
        <strain evidence="2 3">LX-B</strain>
    </source>
</reference>
<protein>
    <submittedName>
        <fullName evidence="2">Uncharacterized protein</fullName>
    </submittedName>
</protein>
<feature type="region of interest" description="Disordered" evidence="1">
    <location>
        <begin position="1"/>
        <end position="26"/>
    </location>
</feature>
<accession>A0A4R1RVV0</accession>
<keyword evidence="3" id="KW-1185">Reference proteome</keyword>
<gene>
    <name evidence="2" type="ORF">EDC14_101061</name>
</gene>
<dbReference type="OrthoDB" id="2706847at2"/>
<name>A0A4R1RVV0_HYDET</name>
<evidence type="ECO:0000313" key="3">
    <source>
        <dbReference type="Proteomes" id="UP000295008"/>
    </source>
</evidence>